<keyword evidence="2" id="KW-1185">Reference proteome</keyword>
<dbReference type="EC" id="5.1.99.4" evidence="1"/>
<reference evidence="1 2" key="1">
    <citation type="submission" date="2020-08" db="EMBL/GenBank/DDBJ databases">
        <title>Genomic Encyclopedia of Type Strains, Phase IV (KMG-IV): sequencing the most valuable type-strain genomes for metagenomic binning, comparative biology and taxonomic classification.</title>
        <authorList>
            <person name="Goeker M."/>
        </authorList>
    </citation>
    <scope>NUCLEOTIDE SEQUENCE [LARGE SCALE GENOMIC DNA]</scope>
    <source>
        <strain evidence="1 2">DSM 102255</strain>
    </source>
</reference>
<dbReference type="PANTHER" id="PTHR48228:SF5">
    <property type="entry name" value="ALPHA-METHYLACYL-COA RACEMASE"/>
    <property type="match status" value="1"/>
</dbReference>
<dbReference type="PANTHER" id="PTHR48228">
    <property type="entry name" value="SUCCINYL-COA--D-CITRAMALATE COA-TRANSFERASE"/>
    <property type="match status" value="1"/>
</dbReference>
<keyword evidence="1" id="KW-0413">Isomerase</keyword>
<dbReference type="InterPro" id="IPR050509">
    <property type="entry name" value="CoA-transferase_III"/>
</dbReference>
<dbReference type="RefSeq" id="WP_184081604.1">
    <property type="nucleotide sequence ID" value="NZ_JACIJP010000006.1"/>
</dbReference>
<evidence type="ECO:0000313" key="2">
    <source>
        <dbReference type="Proteomes" id="UP000552700"/>
    </source>
</evidence>
<comment type="caution">
    <text evidence="1">The sequence shown here is derived from an EMBL/GenBank/DDBJ whole genome shotgun (WGS) entry which is preliminary data.</text>
</comment>
<protein>
    <submittedName>
        <fullName evidence="1">Alpha-methylacyl-CoA racemase</fullName>
        <ecNumber evidence="1">5.1.99.4</ecNumber>
    </submittedName>
</protein>
<dbReference type="AlphaFoldDB" id="A0A841J3E1"/>
<organism evidence="1 2">
    <name type="scientific">Sphingobium subterraneum</name>
    <dbReference type="NCBI Taxonomy" id="627688"/>
    <lineage>
        <taxon>Bacteria</taxon>
        <taxon>Pseudomonadati</taxon>
        <taxon>Pseudomonadota</taxon>
        <taxon>Alphaproteobacteria</taxon>
        <taxon>Sphingomonadales</taxon>
        <taxon>Sphingomonadaceae</taxon>
        <taxon>Sphingobium</taxon>
    </lineage>
</organism>
<dbReference type="Proteomes" id="UP000552700">
    <property type="component" value="Unassembled WGS sequence"/>
</dbReference>
<dbReference type="Pfam" id="PF02515">
    <property type="entry name" value="CoA_transf_3"/>
    <property type="match status" value="1"/>
</dbReference>
<dbReference type="Gene3D" id="3.30.1540.10">
    <property type="entry name" value="formyl-coa transferase, domain 3"/>
    <property type="match status" value="1"/>
</dbReference>
<dbReference type="GO" id="GO:0008111">
    <property type="term" value="F:alpha-methylacyl-CoA racemase activity"/>
    <property type="evidence" value="ECO:0007669"/>
    <property type="project" value="UniProtKB-EC"/>
</dbReference>
<dbReference type="InterPro" id="IPR003673">
    <property type="entry name" value="CoA-Trfase_fam_III"/>
</dbReference>
<accession>A0A841J3E1</accession>
<dbReference type="Gene3D" id="3.40.50.10540">
    <property type="entry name" value="Crotonobetainyl-coa:carnitine coa-transferase, domain 1"/>
    <property type="match status" value="1"/>
</dbReference>
<evidence type="ECO:0000313" key="1">
    <source>
        <dbReference type="EMBL" id="MBB6125304.1"/>
    </source>
</evidence>
<dbReference type="InterPro" id="IPR023606">
    <property type="entry name" value="CoA-Trfase_III_dom_1_sf"/>
</dbReference>
<sequence>MTFAASSDSSAGPLTGLRVVELTGIGPGPHCAMLLADLGAEVLRIDRPGGNGWPNPVVDRGRHSIELDLHAPAGRERCLAALDKADILIEGYRPCVMERLGLGPDVVLARNPKLVYGRMTGWGQTGPRSARVGHDINFIALTGALAAMGKADEPPLPPLNLVGDFGGGSMMLAFGIMAALWERERSGLGQVIDAAIIDGTSSLMALLVGAHAAGAISLERDRNLLAGVAPFYRCYRCADGKDVAIGAIEPPFYAELIRRMGAPSHLVDEQGATEKWGAHCQILEAIFLQRTRAEWQELLDDHDVCFTPVLTVGEAMVDPHIVSRGGYRDVGPCTQNAPVPRFSRTPGAIGKAGDGEKLLQKWSQG</sequence>
<dbReference type="InterPro" id="IPR044855">
    <property type="entry name" value="CoA-Trfase_III_dom3_sf"/>
</dbReference>
<proteinExistence type="predicted"/>
<name>A0A841J3E1_9SPHN</name>
<dbReference type="SUPFAM" id="SSF89796">
    <property type="entry name" value="CoA-transferase family III (CaiB/BaiF)"/>
    <property type="match status" value="1"/>
</dbReference>
<dbReference type="EMBL" id="JACIJP010000006">
    <property type="protein sequence ID" value="MBB6125304.1"/>
    <property type="molecule type" value="Genomic_DNA"/>
</dbReference>
<gene>
    <name evidence="1" type="ORF">FHS92_003065</name>
</gene>